<proteinExistence type="predicted"/>
<evidence type="ECO:0000313" key="1">
    <source>
        <dbReference type="EMBL" id="DAF56920.1"/>
    </source>
</evidence>
<protein>
    <submittedName>
        <fullName evidence="1">Uncharacterized protein</fullName>
    </submittedName>
</protein>
<organism evidence="1">
    <name type="scientific">Siphoviridae sp. ctiJm4</name>
    <dbReference type="NCBI Taxonomy" id="2827916"/>
    <lineage>
        <taxon>Viruses</taxon>
        <taxon>Duplodnaviria</taxon>
        <taxon>Heunggongvirae</taxon>
        <taxon>Uroviricota</taxon>
        <taxon>Caudoviricetes</taxon>
    </lineage>
</organism>
<name>A0A8S5T1C9_9CAUD</name>
<reference evidence="1" key="1">
    <citation type="journal article" date="2021" name="Proc. Natl. Acad. Sci. U.S.A.">
        <title>A Catalog of Tens of Thousands of Viruses from Human Metagenomes Reveals Hidden Associations with Chronic Diseases.</title>
        <authorList>
            <person name="Tisza M.J."/>
            <person name="Buck C.B."/>
        </authorList>
    </citation>
    <scope>NUCLEOTIDE SEQUENCE</scope>
    <source>
        <strain evidence="1">CtiJm4</strain>
    </source>
</reference>
<dbReference type="EMBL" id="BK032724">
    <property type="protein sequence ID" value="DAF56920.1"/>
    <property type="molecule type" value="Genomic_DNA"/>
</dbReference>
<sequence length="116" mass="13496">MYYIDEIVKIDKSFIEKIDCGYHIIARLTIDYVNKNTTIELASWRDKQSFLDRGESLVSFLTVNDSPRFSVDPSLFALRALTTVEGSPFYHKQIKCDYDLDHISQVWVNNLNGQEQ</sequence>
<accession>A0A8S5T1C9</accession>